<evidence type="ECO:0000313" key="2">
    <source>
        <dbReference type="Proteomes" id="UP000662314"/>
    </source>
</evidence>
<dbReference type="EMBL" id="JAECZA010000232">
    <property type="protein sequence ID" value="MBH8576514.1"/>
    <property type="molecule type" value="Genomic_DNA"/>
</dbReference>
<name>A0A8J7LI59_9NOST</name>
<reference evidence="1 2" key="1">
    <citation type="journal article" date="2021" name="Int. J. Syst. Evol. Microbiol.">
        <title>Amazonocrinis nigriterrae gen. nov., sp. nov., Atlanticothrix silvestris gen. nov., sp. nov. and Dendronalium phyllosphericum gen. nov., sp. nov., nostocacean cyanobacteria from Brazilian environments.</title>
        <authorList>
            <person name="Alvarenga D.O."/>
            <person name="Andreote A.P.D."/>
            <person name="Branco L.H.Z."/>
            <person name="Delbaje E."/>
            <person name="Cruz R.B."/>
            <person name="Varani A.M."/>
            <person name="Fiore M.F."/>
        </authorList>
    </citation>
    <scope>NUCLEOTIDE SEQUENCE [LARGE SCALE GENOMIC DNA]</scope>
    <source>
        <strain evidence="1 2">CENA369</strain>
    </source>
</reference>
<organism evidence="1 2">
    <name type="scientific">Dendronalium phyllosphericum CENA369</name>
    <dbReference type="NCBI Taxonomy" id="1725256"/>
    <lineage>
        <taxon>Bacteria</taxon>
        <taxon>Bacillati</taxon>
        <taxon>Cyanobacteriota</taxon>
        <taxon>Cyanophyceae</taxon>
        <taxon>Nostocales</taxon>
        <taxon>Nostocaceae</taxon>
        <taxon>Dendronalium</taxon>
        <taxon>Dendronalium phyllosphericum</taxon>
    </lineage>
</organism>
<dbReference type="AlphaFoldDB" id="A0A8J7LI59"/>
<protein>
    <submittedName>
        <fullName evidence="1">Uncharacterized protein</fullName>
    </submittedName>
</protein>
<sequence>MQQCFRPSNCYGTFWRYRFWLVSQLKSHCVRRLSRRPLQVAGDRLAGSGT</sequence>
<accession>A0A8J7LI59</accession>
<proteinExistence type="predicted"/>
<comment type="caution">
    <text evidence="1">The sequence shown here is derived from an EMBL/GenBank/DDBJ whole genome shotgun (WGS) entry which is preliminary data.</text>
</comment>
<gene>
    <name evidence="1" type="ORF">I8752_26695</name>
</gene>
<evidence type="ECO:0000313" key="1">
    <source>
        <dbReference type="EMBL" id="MBH8576514.1"/>
    </source>
</evidence>
<keyword evidence="2" id="KW-1185">Reference proteome</keyword>
<dbReference type="RefSeq" id="WP_214435243.1">
    <property type="nucleotide sequence ID" value="NZ_CAWPUQ010000160.1"/>
</dbReference>
<dbReference type="Proteomes" id="UP000662314">
    <property type="component" value="Unassembled WGS sequence"/>
</dbReference>